<dbReference type="Proteomes" id="UP000316252">
    <property type="component" value="Unassembled WGS sequence"/>
</dbReference>
<proteinExistence type="predicted"/>
<evidence type="ECO:0000256" key="2">
    <source>
        <dbReference type="SAM" id="SignalP"/>
    </source>
</evidence>
<dbReference type="AlphaFoldDB" id="A0A506Y8B7"/>
<protein>
    <submittedName>
        <fullName evidence="3">PepSY domain-containing protein</fullName>
    </submittedName>
</protein>
<evidence type="ECO:0000256" key="1">
    <source>
        <dbReference type="SAM" id="MobiDB-lite"/>
    </source>
</evidence>
<keyword evidence="2" id="KW-0732">Signal</keyword>
<evidence type="ECO:0000313" key="3">
    <source>
        <dbReference type="EMBL" id="TPW77437.1"/>
    </source>
</evidence>
<gene>
    <name evidence="3" type="ORF">FJ657_01770</name>
</gene>
<comment type="caution">
    <text evidence="3">The sequence shown here is derived from an EMBL/GenBank/DDBJ whole genome shotgun (WGS) entry which is preliminary data.</text>
</comment>
<sequence>MFTRRTSPALIGIPTLLAAGLLLAGCSTPASTGGSGSGSSAPAGSSSATGTTGSAGASAGELRDLGKTALASVGAGTLVSIEQEDDGTWEALVVGADGAETELRLADGAVVGTPSAKPADAEDQAENARYLGAAKLDFTEAATKIVSAQAGSIRELNLDDHAGAVVWEADVIDDTGAKHSVRIDAASGAVVSASTGDSDDD</sequence>
<organism evidence="3 4">
    <name type="scientific">Schumannella soli</name>
    <dbReference type="NCBI Taxonomy" id="2590779"/>
    <lineage>
        <taxon>Bacteria</taxon>
        <taxon>Bacillati</taxon>
        <taxon>Actinomycetota</taxon>
        <taxon>Actinomycetes</taxon>
        <taxon>Micrococcales</taxon>
        <taxon>Microbacteriaceae</taxon>
        <taxon>Schumannella</taxon>
    </lineage>
</organism>
<feature type="region of interest" description="Disordered" evidence="1">
    <location>
        <begin position="31"/>
        <end position="59"/>
    </location>
</feature>
<dbReference type="EMBL" id="VHQG01000001">
    <property type="protein sequence ID" value="TPW77437.1"/>
    <property type="molecule type" value="Genomic_DNA"/>
</dbReference>
<evidence type="ECO:0000313" key="4">
    <source>
        <dbReference type="Proteomes" id="UP000316252"/>
    </source>
</evidence>
<dbReference type="RefSeq" id="WP_141161965.1">
    <property type="nucleotide sequence ID" value="NZ_VHQG01000001.1"/>
</dbReference>
<feature type="chain" id="PRO_5038797796" evidence="2">
    <location>
        <begin position="25"/>
        <end position="201"/>
    </location>
</feature>
<accession>A0A506Y8B7</accession>
<dbReference type="OrthoDB" id="9795161at2"/>
<dbReference type="Gene3D" id="3.10.450.40">
    <property type="match status" value="1"/>
</dbReference>
<feature type="signal peptide" evidence="2">
    <location>
        <begin position="1"/>
        <end position="24"/>
    </location>
</feature>
<dbReference type="PROSITE" id="PS51257">
    <property type="entry name" value="PROKAR_LIPOPROTEIN"/>
    <property type="match status" value="1"/>
</dbReference>
<keyword evidence="4" id="KW-1185">Reference proteome</keyword>
<name>A0A506Y8B7_9MICO</name>
<reference evidence="3 4" key="1">
    <citation type="submission" date="2019-06" db="EMBL/GenBank/DDBJ databases">
        <authorList>
            <person name="Li F."/>
        </authorList>
    </citation>
    <scope>NUCLEOTIDE SEQUENCE [LARGE SCALE GENOMIC DNA]</scope>
    <source>
        <strain evidence="3 4">10F1D-1</strain>
    </source>
</reference>